<gene>
    <name evidence="2" type="ORF">AMTR_s00109p00088670</name>
</gene>
<dbReference type="EMBL" id="KI395307">
    <property type="protein sequence ID" value="ERM98624.1"/>
    <property type="molecule type" value="Genomic_DNA"/>
</dbReference>
<evidence type="ECO:0000313" key="2">
    <source>
        <dbReference type="EMBL" id="ERM98624.1"/>
    </source>
</evidence>
<dbReference type="Proteomes" id="UP000017836">
    <property type="component" value="Unassembled WGS sequence"/>
</dbReference>
<proteinExistence type="predicted"/>
<dbReference type="InterPro" id="IPR018289">
    <property type="entry name" value="MULE_transposase_dom"/>
</dbReference>
<name>W1NVC3_AMBTC</name>
<evidence type="ECO:0000313" key="3">
    <source>
        <dbReference type="Proteomes" id="UP000017836"/>
    </source>
</evidence>
<feature type="domain" description="MULE transposase" evidence="1">
    <location>
        <begin position="115"/>
        <end position="206"/>
    </location>
</feature>
<dbReference type="PANTHER" id="PTHR31973">
    <property type="entry name" value="POLYPROTEIN, PUTATIVE-RELATED"/>
    <property type="match status" value="1"/>
</dbReference>
<accession>W1NVC3</accession>
<protein>
    <recommendedName>
        <fullName evidence="1">MULE transposase domain-containing protein</fullName>
    </recommendedName>
</protein>
<sequence length="248" mass="28745">MKLIKSEDICVWARCIADECSWQVHCWRVNTTKFFKVKNFINVHSCAGGIVRVHQPLARSHWVATWRGKEAAQEINEGSHVKPHEDLAKYLHKIRITNPETVTIIQTDNHDRFETFLKGRYNNILLTVVGVDANEHIFPIVYAVVESENTPSWTWFLELLNAQFRERPDLPILAIVSYCQKGLQVAIEKVFPTSEHDYCMNHLANNFKKSYRNLVLTKLYWKATCALSISDFDEYITKIKSANAEAYD</sequence>
<organism evidence="2 3">
    <name type="scientific">Amborella trichopoda</name>
    <dbReference type="NCBI Taxonomy" id="13333"/>
    <lineage>
        <taxon>Eukaryota</taxon>
        <taxon>Viridiplantae</taxon>
        <taxon>Streptophyta</taxon>
        <taxon>Embryophyta</taxon>
        <taxon>Tracheophyta</taxon>
        <taxon>Spermatophyta</taxon>
        <taxon>Magnoliopsida</taxon>
        <taxon>Amborellales</taxon>
        <taxon>Amborellaceae</taxon>
        <taxon>Amborella</taxon>
    </lineage>
</organism>
<dbReference type="Pfam" id="PF10551">
    <property type="entry name" value="MULE"/>
    <property type="match status" value="1"/>
</dbReference>
<dbReference type="OMA" id="ATEINIM"/>
<evidence type="ECO:0000259" key="1">
    <source>
        <dbReference type="Pfam" id="PF10551"/>
    </source>
</evidence>
<keyword evidence="3" id="KW-1185">Reference proteome</keyword>
<dbReference type="HOGENOM" id="CLU_1121424_0_0_1"/>
<reference evidence="3" key="1">
    <citation type="journal article" date="2013" name="Science">
        <title>The Amborella genome and the evolution of flowering plants.</title>
        <authorList>
            <consortium name="Amborella Genome Project"/>
        </authorList>
    </citation>
    <scope>NUCLEOTIDE SEQUENCE [LARGE SCALE GENOMIC DNA]</scope>
</reference>
<dbReference type="PANTHER" id="PTHR31973:SF188">
    <property type="entry name" value="POLYPROTEIN, PUTATIVE-RELATED"/>
    <property type="match status" value="1"/>
</dbReference>
<dbReference type="Gramene" id="ERM98624">
    <property type="protein sequence ID" value="ERM98624"/>
    <property type="gene ID" value="AMTR_s00109p00088670"/>
</dbReference>
<dbReference type="AlphaFoldDB" id="W1NVC3"/>